<sequence length="69" mass="7931">MGNFLSQFNELISKDVDSKVPDVQLDFEDSSMSDEDLESYSNVLNMLEPTAELLEMLRTYEGCGEYIRQ</sequence>
<protein>
    <recommendedName>
        <fullName evidence="1">CYRIA/CYRIB Rac1 binding domain-containing protein</fullName>
    </recommendedName>
</protein>
<feature type="non-terminal residue" evidence="2">
    <location>
        <position position="1"/>
    </location>
</feature>
<reference evidence="2" key="1">
    <citation type="journal article" date="2020" name="Fungal Divers.">
        <title>Resolving the Mortierellaceae phylogeny through synthesis of multi-gene phylogenetics and phylogenomics.</title>
        <authorList>
            <person name="Vandepol N."/>
            <person name="Liber J."/>
            <person name="Desiro A."/>
            <person name="Na H."/>
            <person name="Kennedy M."/>
            <person name="Barry K."/>
            <person name="Grigoriev I.V."/>
            <person name="Miller A.N."/>
            <person name="O'Donnell K."/>
            <person name="Stajich J.E."/>
            <person name="Bonito G."/>
        </authorList>
    </citation>
    <scope>NUCLEOTIDE SEQUENCE</scope>
    <source>
        <strain evidence="2">NRRL 2769</strain>
    </source>
</reference>
<gene>
    <name evidence="2" type="ORF">BGZ80_004731</name>
</gene>
<evidence type="ECO:0000259" key="1">
    <source>
        <dbReference type="Pfam" id="PF07159"/>
    </source>
</evidence>
<proteinExistence type="predicted"/>
<dbReference type="GO" id="GO:0031267">
    <property type="term" value="F:small GTPase binding"/>
    <property type="evidence" value="ECO:0007669"/>
    <property type="project" value="InterPro"/>
</dbReference>
<evidence type="ECO:0000313" key="3">
    <source>
        <dbReference type="Proteomes" id="UP000703661"/>
    </source>
</evidence>
<name>A0A9P6MLQ9_9FUNG</name>
<dbReference type="Pfam" id="PF07159">
    <property type="entry name" value="CYRIA-B_Rac1-bd"/>
    <property type="match status" value="1"/>
</dbReference>
<feature type="domain" description="CYRIA/CYRIB Rac1 binding" evidence="1">
    <location>
        <begin position="22"/>
        <end position="69"/>
    </location>
</feature>
<dbReference type="EMBL" id="JAAAID010002382">
    <property type="protein sequence ID" value="KAG0007373.1"/>
    <property type="molecule type" value="Genomic_DNA"/>
</dbReference>
<organism evidence="2 3">
    <name type="scientific">Entomortierella chlamydospora</name>
    <dbReference type="NCBI Taxonomy" id="101097"/>
    <lineage>
        <taxon>Eukaryota</taxon>
        <taxon>Fungi</taxon>
        <taxon>Fungi incertae sedis</taxon>
        <taxon>Mucoromycota</taxon>
        <taxon>Mortierellomycotina</taxon>
        <taxon>Mortierellomycetes</taxon>
        <taxon>Mortierellales</taxon>
        <taxon>Mortierellaceae</taxon>
        <taxon>Entomortierella</taxon>
    </lineage>
</organism>
<comment type="caution">
    <text evidence="2">The sequence shown here is derived from an EMBL/GenBank/DDBJ whole genome shotgun (WGS) entry which is preliminary data.</text>
</comment>
<dbReference type="Proteomes" id="UP000703661">
    <property type="component" value="Unassembled WGS sequence"/>
</dbReference>
<keyword evidence="3" id="KW-1185">Reference proteome</keyword>
<dbReference type="InterPro" id="IPR009828">
    <property type="entry name" value="CYRIA/CYRIB_Rac1-bd"/>
</dbReference>
<evidence type="ECO:0000313" key="2">
    <source>
        <dbReference type="EMBL" id="KAG0007373.1"/>
    </source>
</evidence>
<dbReference type="AlphaFoldDB" id="A0A9P6MLQ9"/>
<accession>A0A9P6MLQ9</accession>